<dbReference type="WBParaSite" id="HDID_0000954401-mRNA-1">
    <property type="protein sequence ID" value="HDID_0000954401-mRNA-1"/>
    <property type="gene ID" value="HDID_0000954401"/>
</dbReference>
<reference evidence="2 3" key="2">
    <citation type="submission" date="2018-11" db="EMBL/GenBank/DDBJ databases">
        <authorList>
            <consortium name="Pathogen Informatics"/>
        </authorList>
    </citation>
    <scope>NUCLEOTIDE SEQUENCE [LARGE SCALE GENOMIC DNA]</scope>
</reference>
<proteinExistence type="predicted"/>
<sequence>MNACSQSSLIYYFRPFQFRKKLSIFTAAVLDCMNRLKSNDFSVECIGNFLNKINSASISDPSLIISAFVNPSLLKTISETLPSNVSANEQLFHFVTELIRACLGSNVNSSDFVALLKSLVEFIPSCKHQPQPLLKSIDCLLESADCCCPGAFKELSEEFQAIALFVMGNFKPEMEFAINILQSCVKTCPEIFILDPLFDAFIRFMIGNLNISTTAAEDDRKHSLKIFSIYSDLIKQLQSDETSTGLMTREKYFGLFDPLRVLPINETHSACRLYTWWIFLCFLPENILSSGSNRYMTPFLANLIGRYMSVNECLGNRSTTKYKLSSVSVYNNSSAAQHLAMHVFACFFDYPQLYPSQQSGETLPKLTLSAEFLADKGYTLLVALLHWLRYLCGRGNTVGDQTPSAIWSNCLRYVRSASAKTKNSAIMGEFLAQCVVKLSTKLLSPQSLLISSPNNVIEVPSSDISSNPDPNDCMRILNDIYDIVVNERIPEDLKSQLCSSVCHTALELISTYHKKYSSSGSVNESIQDIMAGLGKAAVDLFNKDSRLTSAGGGEIDRIPLLHNYINALCPDCVAFISQLPKDMEDISLSRVPVAIHTTIMNEVGLSVWSVMADCLTRLAIKHEKLTDSSLNDPNGDPNLTTLFSFLLTPIFLSGNTKHSPPPSVECETLRIMFNLFRAFRQEAVSLTGFFVNSTINRLSLIILALMHSQGSGVKQSLNLRIIANFLVFMVESADISEDIVHDKSTVTSSQWKSEKGRLLDYMLGPVEAISCCLTFMPLEHHEACFTPTHGTLMSISNSVVAFSSQEQESRSRSPLTMRASLSHTLSPSKIFDRVFLEFNQIHRQTPKFPQSVTRNLLHALWLILRRNRSTKKNIFVLIDRCSSGLLVLAKHLELIKPSPTTTTNEALAIIVSAYEAFVTTTCNWILGNFNKPCVVDVAQTLKTLEVDPLVLPQESAQRLLVFFEAAVHLASCPISEVTYRIGLASKKALVVSASFLQGKSVDSVADISRRHKVFIYCLVSIWDTLVTSLDPKYTEIRNRMITVSAQFSMCLASLSVPRISLHNRTNFPAWIPHEKLTDRVEQVQSEESEDVENKVPQEEEQIENPSLDNGGNTPETDQIVTESQSMIEGTENITQVSLPQVSVASSPKRGIRTSTRKPSLPIKKTPLSSRRRLSLPDSSQVSQSLETNAGTSEPKPTELLIQVSEIPISVTTKTSPEDAKSPSRLFPNLSVANILPSLHVADATTRKVIGATPSGRGKKRKITMKRPPTNAIDFEDSSDFVFVPPKDASSAKRVRLTEHQKERKREQRNSLAILLMPRFPFRQAYIPPMFNSLDRDSNDAIWALYPSDSQSSMDSNSRLPFDSCAPTLTQSQPQSQPQPQMSTSSFIFSVSGLQNESQPTTIISTIPDITDADPNSGFEEETPVRLTVAEINKMPTRTRVIIQSKLLPDSDITNPNATKKTRLIDMPASPSAIFNPCYLMSSQFVLTLFSPLLGILRESISNQVKHVSFADQATVIVIDDSPPESPSGEELPHTPTKSASPTPSQPTSSSTAPLIVETGVLGSSENSRLLLSPLTQIQREGPYRIECFGTSFFIFNCIVHNFSEPEEYSPPTSLPTVTSAATVVNRRRKSTSPRRLISRSNTRQQNLASLKNIPAARKRFCALLESRSMPEVLWKKASVPPVIPTSTTCTPPIFSDITSTSKSPTEVEVLEETQMSPLSQVTITATTTDENQSLNRVEVIEESPDISENVEISSSVENEEIGDSAIPDVITDTQVEENANNEQGSSETSPNNVEEEGEVEEGVHLDRIKQALRTIGEELPTLTREQQKNLVMEIIAFLHPFCSS</sequence>
<dbReference type="EMBL" id="UYSG01011316">
    <property type="protein sequence ID" value="VDL61923.1"/>
    <property type="molecule type" value="Genomic_DNA"/>
</dbReference>
<feature type="region of interest" description="Disordered" evidence="1">
    <location>
        <begin position="1080"/>
        <end position="1117"/>
    </location>
</feature>
<evidence type="ECO:0000256" key="1">
    <source>
        <dbReference type="SAM" id="MobiDB-lite"/>
    </source>
</evidence>
<feature type="region of interest" description="Disordered" evidence="1">
    <location>
        <begin position="1138"/>
        <end position="1198"/>
    </location>
</feature>
<accession>A0A158QFV1</accession>
<feature type="region of interest" description="Disordered" evidence="1">
    <location>
        <begin position="1518"/>
        <end position="1551"/>
    </location>
</feature>
<dbReference type="OrthoDB" id="6259343at2759"/>
<protein>
    <submittedName>
        <fullName evidence="4">Rap-GAP domain-containing protein</fullName>
    </submittedName>
</protein>
<evidence type="ECO:0000313" key="4">
    <source>
        <dbReference type="WBParaSite" id="HDID_0000954401-mRNA-1"/>
    </source>
</evidence>
<feature type="compositionally biased region" description="Polar residues" evidence="1">
    <location>
        <begin position="1103"/>
        <end position="1117"/>
    </location>
</feature>
<feature type="compositionally biased region" description="Low complexity" evidence="1">
    <location>
        <begin position="1526"/>
        <end position="1551"/>
    </location>
</feature>
<feature type="region of interest" description="Disordered" evidence="1">
    <location>
        <begin position="1622"/>
        <end position="1643"/>
    </location>
</feature>
<name>A0A158QFV1_HYMDI</name>
<feature type="region of interest" description="Disordered" evidence="1">
    <location>
        <begin position="1349"/>
        <end position="1382"/>
    </location>
</feature>
<feature type="compositionally biased region" description="Polar residues" evidence="1">
    <location>
        <begin position="1176"/>
        <end position="1191"/>
    </location>
</feature>
<feature type="compositionally biased region" description="Polar residues" evidence="1">
    <location>
        <begin position="1777"/>
        <end position="1792"/>
    </location>
</feature>
<evidence type="ECO:0000313" key="3">
    <source>
        <dbReference type="Proteomes" id="UP000274504"/>
    </source>
</evidence>
<organism evidence="4">
    <name type="scientific">Hymenolepis diminuta</name>
    <name type="common">Rat tapeworm</name>
    <dbReference type="NCBI Taxonomy" id="6216"/>
    <lineage>
        <taxon>Eukaryota</taxon>
        <taxon>Metazoa</taxon>
        <taxon>Spiralia</taxon>
        <taxon>Lophotrochozoa</taxon>
        <taxon>Platyhelminthes</taxon>
        <taxon>Cestoda</taxon>
        <taxon>Eucestoda</taxon>
        <taxon>Cyclophyllidea</taxon>
        <taxon>Hymenolepididae</taxon>
        <taxon>Hymenolepis</taxon>
    </lineage>
</organism>
<feature type="region of interest" description="Disordered" evidence="1">
    <location>
        <begin position="1777"/>
        <end position="1804"/>
    </location>
</feature>
<evidence type="ECO:0000313" key="2">
    <source>
        <dbReference type="EMBL" id="VDL61923.1"/>
    </source>
</evidence>
<dbReference type="Proteomes" id="UP000274504">
    <property type="component" value="Unassembled WGS sequence"/>
</dbReference>
<gene>
    <name evidence="2" type="ORF">HDID_LOCUS9542</name>
</gene>
<feature type="compositionally biased region" description="Low complexity" evidence="1">
    <location>
        <begin position="1366"/>
        <end position="1382"/>
    </location>
</feature>
<reference evidence="4" key="1">
    <citation type="submission" date="2016-04" db="UniProtKB">
        <authorList>
            <consortium name="WormBaseParasite"/>
        </authorList>
    </citation>
    <scope>IDENTIFICATION</scope>
</reference>